<dbReference type="CDD" id="cd00834">
    <property type="entry name" value="KAS_I_II"/>
    <property type="match status" value="1"/>
</dbReference>
<dbReference type="FunFam" id="3.40.47.10:FF:000009">
    <property type="entry name" value="3-oxoacyl-[acyl-carrier-protein] synthase 2"/>
    <property type="match status" value="1"/>
</dbReference>
<evidence type="ECO:0000256" key="5">
    <source>
        <dbReference type="ARBA" id="ARBA00022516"/>
    </source>
</evidence>
<dbReference type="OrthoDB" id="9808669at2"/>
<reference evidence="19 20" key="1">
    <citation type="submission" date="2017-07" db="EMBL/GenBank/DDBJ databases">
        <title>Isolation and whole genome analysis of endospore-forming bacteria from heroin.</title>
        <authorList>
            <person name="Kalinowski J."/>
            <person name="Ahrens B."/>
            <person name="Al-Dilaimi A."/>
            <person name="Winkler A."/>
            <person name="Wibberg D."/>
            <person name="Schleenbecker U."/>
            <person name="Ruckert C."/>
            <person name="Wolfel R."/>
            <person name="Grass G."/>
        </authorList>
    </citation>
    <scope>NUCLEOTIDE SEQUENCE [LARGE SCALE GENOMIC DNA]</scope>
    <source>
        <strain evidence="19 20">7537-G1</strain>
    </source>
</reference>
<feature type="domain" description="Ketosynthase family 3 (KS3)" evidence="17">
    <location>
        <begin position="2"/>
        <end position="409"/>
    </location>
</feature>
<name>A0A268ERI0_9BACL</name>
<evidence type="ECO:0000256" key="4">
    <source>
        <dbReference type="ARBA" id="ARBA00014657"/>
    </source>
</evidence>
<dbReference type="InterPro" id="IPR017568">
    <property type="entry name" value="3-oxoacyl-ACP_synth-2"/>
</dbReference>
<evidence type="ECO:0000256" key="2">
    <source>
        <dbReference type="ARBA" id="ARBA00008467"/>
    </source>
</evidence>
<protein>
    <recommendedName>
        <fullName evidence="4 14">3-oxoacyl-[acyl-carrier-protein] synthase 2</fullName>
        <ecNumber evidence="3 14">2.3.1.179</ecNumber>
    </recommendedName>
</protein>
<keyword evidence="5 14" id="KW-0444">Lipid biosynthesis</keyword>
<dbReference type="PANTHER" id="PTHR11712:SF336">
    <property type="entry name" value="3-OXOACYL-[ACYL-CARRIER-PROTEIN] SYNTHASE, MITOCHONDRIAL"/>
    <property type="match status" value="1"/>
</dbReference>
<dbReference type="Proteomes" id="UP000215596">
    <property type="component" value="Unassembled WGS sequence"/>
</dbReference>
<evidence type="ECO:0000256" key="15">
    <source>
        <dbReference type="PIRSR" id="PIRSR000447-1"/>
    </source>
</evidence>
<dbReference type="NCBIfam" id="TIGR03150">
    <property type="entry name" value="fabF"/>
    <property type="match status" value="1"/>
</dbReference>
<evidence type="ECO:0000313" key="18">
    <source>
        <dbReference type="EMBL" id="MUG66226.1"/>
    </source>
</evidence>
<dbReference type="GO" id="GO:0006633">
    <property type="term" value="P:fatty acid biosynthetic process"/>
    <property type="evidence" value="ECO:0007669"/>
    <property type="project" value="UniProtKB-UniRule"/>
</dbReference>
<dbReference type="InterPro" id="IPR016039">
    <property type="entry name" value="Thiolase-like"/>
</dbReference>
<dbReference type="InterPro" id="IPR014031">
    <property type="entry name" value="Ketoacyl_synth_C"/>
</dbReference>
<evidence type="ECO:0000256" key="16">
    <source>
        <dbReference type="RuleBase" id="RU003694"/>
    </source>
</evidence>
<evidence type="ECO:0000256" key="10">
    <source>
        <dbReference type="ARBA" id="ARBA00023315"/>
    </source>
</evidence>
<dbReference type="GO" id="GO:0005829">
    <property type="term" value="C:cytosol"/>
    <property type="evidence" value="ECO:0007669"/>
    <property type="project" value="TreeGrafter"/>
</dbReference>
<keyword evidence="8" id="KW-0443">Lipid metabolism</keyword>
<evidence type="ECO:0000256" key="3">
    <source>
        <dbReference type="ARBA" id="ARBA00012356"/>
    </source>
</evidence>
<dbReference type="NCBIfam" id="NF005589">
    <property type="entry name" value="PRK07314.1"/>
    <property type="match status" value="1"/>
</dbReference>
<dbReference type="PANTHER" id="PTHR11712">
    <property type="entry name" value="POLYKETIDE SYNTHASE-RELATED"/>
    <property type="match status" value="1"/>
</dbReference>
<evidence type="ECO:0000313" key="19">
    <source>
        <dbReference type="EMBL" id="PAD75730.1"/>
    </source>
</evidence>
<evidence type="ECO:0000256" key="12">
    <source>
        <dbReference type="ARBA" id="ARBA00047318"/>
    </source>
</evidence>
<sequence length="412" mass="44003">MKQRVVITGMGVMTSLGQDLDTFWNHLMEGKSGVSRIESFDVSEYTTQIAAEMKDFNPEEYMDRKEARKMDRFVQLAVAAGVKALEDSGLKIGENADAERVGVSIGSGIGGLGTWEDQHNILLEKGPKRVSPFFIPMMIANMASGQMSINLGAKGPNTTQVTACATGTHSIGDSFRLIQRGDADVMICGGAEATIRPTGMAGFCAMRAMSTRNDEPEKASRPFDTGRDGFVMGEGAGVLVLESLEHALKRGATIYAEVAGYGLSADAYHITEPDPDGAARCMKMAIRDAGIAPEEVNYINAHGTSTPVGDRSETRAIKTALGDHAYKVAVSSTKSMTGHLLGAAGGVEAVICGLSLKHQMIAPTINLENQDPECDLDYVPNKPRKAELNITMSNSFGFGGHNATIILKKYAE</sequence>
<comment type="pathway">
    <text evidence="1 14">Lipid metabolism; fatty acid biosynthesis.</text>
</comment>
<dbReference type="NCBIfam" id="NF004970">
    <property type="entry name" value="PRK06333.1"/>
    <property type="match status" value="1"/>
</dbReference>
<evidence type="ECO:0000256" key="1">
    <source>
        <dbReference type="ARBA" id="ARBA00005194"/>
    </source>
</evidence>
<reference evidence="18 21" key="2">
    <citation type="submission" date="2019-11" db="EMBL/GenBank/DDBJ databases">
        <title>Draft genome sequences of five Paenibacillus species of dairy origin.</title>
        <authorList>
            <person name="Olajide A.M."/>
            <person name="Chen S."/>
            <person name="Lapointe G."/>
        </authorList>
    </citation>
    <scope>NUCLEOTIDE SEQUENCE [LARGE SCALE GENOMIC DNA]</scope>
    <source>
        <strain evidence="18 21">3CS1</strain>
    </source>
</reference>
<evidence type="ECO:0000313" key="21">
    <source>
        <dbReference type="Proteomes" id="UP000435177"/>
    </source>
</evidence>
<dbReference type="RefSeq" id="WP_095265795.1">
    <property type="nucleotide sequence ID" value="NZ_NPBY01000044.1"/>
</dbReference>
<evidence type="ECO:0000256" key="8">
    <source>
        <dbReference type="ARBA" id="ARBA00023098"/>
    </source>
</evidence>
<feature type="active site" description="For beta-ketoacyl synthase activity" evidence="15">
    <location>
        <position position="164"/>
    </location>
</feature>
<evidence type="ECO:0000256" key="13">
    <source>
        <dbReference type="ARBA" id="ARBA00047659"/>
    </source>
</evidence>
<evidence type="ECO:0000256" key="9">
    <source>
        <dbReference type="ARBA" id="ARBA00023160"/>
    </source>
</evidence>
<dbReference type="EMBL" id="WOAA01000006">
    <property type="protein sequence ID" value="MUG66226.1"/>
    <property type="molecule type" value="Genomic_DNA"/>
</dbReference>
<evidence type="ECO:0000313" key="20">
    <source>
        <dbReference type="Proteomes" id="UP000215596"/>
    </source>
</evidence>
<dbReference type="InterPro" id="IPR014030">
    <property type="entry name" value="Ketoacyl_synth_N"/>
</dbReference>
<evidence type="ECO:0000256" key="14">
    <source>
        <dbReference type="PIRNR" id="PIRNR000447"/>
    </source>
</evidence>
<gene>
    <name evidence="19" type="primary">fabF</name>
    <name evidence="19" type="ORF">CHH67_13885</name>
    <name evidence="18" type="ORF">GNP94_09395</name>
</gene>
<comment type="function">
    <text evidence="11 14">Involved in the type II fatty acid elongation cycle. Catalyzes the elongation of a wide range of acyl-ACP by the addition of two carbons from malonyl-ACP to an acyl acceptor. Can efficiently catalyze the conversion of palmitoleoyl-ACP (cis-hexadec-9-enoyl-ACP) to cis-vaccenoyl-ACP (cis-octadec-11-enoyl-ACP), an essential step in the thermal regulation of fatty acid composition.</text>
</comment>
<keyword evidence="9 14" id="KW-0275">Fatty acid biosynthesis</keyword>
<keyword evidence="7" id="KW-0276">Fatty acid metabolism</keyword>
<dbReference type="Gene3D" id="3.40.47.10">
    <property type="match status" value="1"/>
</dbReference>
<dbReference type="AlphaFoldDB" id="A0A268ERI0"/>
<evidence type="ECO:0000256" key="7">
    <source>
        <dbReference type="ARBA" id="ARBA00022832"/>
    </source>
</evidence>
<dbReference type="Proteomes" id="UP000435177">
    <property type="component" value="Unassembled WGS sequence"/>
</dbReference>
<dbReference type="InterPro" id="IPR020841">
    <property type="entry name" value="PKS_Beta-ketoAc_synthase_dom"/>
</dbReference>
<comment type="similarity">
    <text evidence="2 14 16">Belongs to the thiolase-like superfamily. Beta-ketoacyl-ACP synthases family.</text>
</comment>
<evidence type="ECO:0000256" key="6">
    <source>
        <dbReference type="ARBA" id="ARBA00022679"/>
    </source>
</evidence>
<evidence type="ECO:0000256" key="11">
    <source>
        <dbReference type="ARBA" id="ARBA00024006"/>
    </source>
</evidence>
<dbReference type="Pfam" id="PF02801">
    <property type="entry name" value="Ketoacyl-synt_C"/>
    <property type="match status" value="1"/>
</dbReference>
<dbReference type="UniPathway" id="UPA00094"/>
<dbReference type="GO" id="GO:0004315">
    <property type="term" value="F:3-oxoacyl-[acyl-carrier-protein] synthase activity"/>
    <property type="evidence" value="ECO:0007669"/>
    <property type="project" value="UniProtKB-UniRule"/>
</dbReference>
<dbReference type="SMART" id="SM00825">
    <property type="entry name" value="PKS_KS"/>
    <property type="match status" value="1"/>
</dbReference>
<keyword evidence="6 14" id="KW-0808">Transferase</keyword>
<comment type="caution">
    <text evidence="19">The sequence shown here is derived from an EMBL/GenBank/DDBJ whole genome shotgun (WGS) entry which is preliminary data.</text>
</comment>
<comment type="catalytic activity">
    <reaction evidence="12 14">
        <text>(9Z)-hexadecenoyl-[ACP] + malonyl-[ACP] + H(+) = 3-oxo-(11Z)-octadecenoyl-[ACP] + holo-[ACP] + CO2</text>
        <dbReference type="Rhea" id="RHEA:55040"/>
        <dbReference type="Rhea" id="RHEA-COMP:9623"/>
        <dbReference type="Rhea" id="RHEA-COMP:9685"/>
        <dbReference type="Rhea" id="RHEA-COMP:10800"/>
        <dbReference type="Rhea" id="RHEA-COMP:14074"/>
        <dbReference type="ChEBI" id="CHEBI:15378"/>
        <dbReference type="ChEBI" id="CHEBI:16526"/>
        <dbReference type="ChEBI" id="CHEBI:64479"/>
        <dbReference type="ChEBI" id="CHEBI:78449"/>
        <dbReference type="ChEBI" id="CHEBI:83989"/>
        <dbReference type="ChEBI" id="CHEBI:138538"/>
        <dbReference type="EC" id="2.3.1.179"/>
    </reaction>
</comment>
<comment type="catalytic activity">
    <reaction evidence="13 14">
        <text>a fatty acyl-[ACP] + malonyl-[ACP] + H(+) = a 3-oxoacyl-[ACP] + holo-[ACP] + CO2</text>
        <dbReference type="Rhea" id="RHEA:22836"/>
        <dbReference type="Rhea" id="RHEA-COMP:9623"/>
        <dbReference type="Rhea" id="RHEA-COMP:9685"/>
        <dbReference type="Rhea" id="RHEA-COMP:9916"/>
        <dbReference type="Rhea" id="RHEA-COMP:14125"/>
        <dbReference type="ChEBI" id="CHEBI:15378"/>
        <dbReference type="ChEBI" id="CHEBI:16526"/>
        <dbReference type="ChEBI" id="CHEBI:64479"/>
        <dbReference type="ChEBI" id="CHEBI:78449"/>
        <dbReference type="ChEBI" id="CHEBI:78776"/>
        <dbReference type="ChEBI" id="CHEBI:138651"/>
    </reaction>
</comment>
<evidence type="ECO:0000259" key="17">
    <source>
        <dbReference type="PROSITE" id="PS52004"/>
    </source>
</evidence>
<dbReference type="InterPro" id="IPR000794">
    <property type="entry name" value="Beta-ketoacyl_synthase"/>
</dbReference>
<dbReference type="PIRSF" id="PIRSF000447">
    <property type="entry name" value="KAS_II"/>
    <property type="match status" value="1"/>
</dbReference>
<dbReference type="EC" id="2.3.1.179" evidence="3 14"/>
<accession>A0A268ERI0</accession>
<dbReference type="Pfam" id="PF00109">
    <property type="entry name" value="ketoacyl-synt"/>
    <property type="match status" value="1"/>
</dbReference>
<proteinExistence type="inferred from homology"/>
<dbReference type="EMBL" id="NPBY01000044">
    <property type="protein sequence ID" value="PAD75730.1"/>
    <property type="molecule type" value="Genomic_DNA"/>
</dbReference>
<dbReference type="SUPFAM" id="SSF53901">
    <property type="entry name" value="Thiolase-like"/>
    <property type="match status" value="2"/>
</dbReference>
<keyword evidence="10 14" id="KW-0012">Acyltransferase</keyword>
<keyword evidence="21" id="KW-1185">Reference proteome</keyword>
<organism evidence="19 20">
    <name type="scientific">Paenibacillus campinasensis</name>
    <dbReference type="NCBI Taxonomy" id="66347"/>
    <lineage>
        <taxon>Bacteria</taxon>
        <taxon>Bacillati</taxon>
        <taxon>Bacillota</taxon>
        <taxon>Bacilli</taxon>
        <taxon>Bacillales</taxon>
        <taxon>Paenibacillaceae</taxon>
        <taxon>Paenibacillus</taxon>
    </lineage>
</organism>
<dbReference type="PROSITE" id="PS52004">
    <property type="entry name" value="KS3_2"/>
    <property type="match status" value="1"/>
</dbReference>